<dbReference type="Pfam" id="PF02373">
    <property type="entry name" value="JmjC"/>
    <property type="match status" value="1"/>
</dbReference>
<dbReference type="GO" id="GO:0071558">
    <property type="term" value="F:histone H3K27me2/H3K27me3 demethylase activity"/>
    <property type="evidence" value="ECO:0007669"/>
    <property type="project" value="TreeGrafter"/>
</dbReference>
<evidence type="ECO:0000256" key="3">
    <source>
        <dbReference type="ARBA" id="ARBA00034483"/>
    </source>
</evidence>
<feature type="compositionally biased region" description="Basic and acidic residues" evidence="4">
    <location>
        <begin position="281"/>
        <end position="297"/>
    </location>
</feature>
<dbReference type="GeneID" id="9817262"/>
<dbReference type="Proteomes" id="UP000483820">
    <property type="component" value="Chromosome X"/>
</dbReference>
<dbReference type="GO" id="GO:0044666">
    <property type="term" value="C:MLL3/4 complex"/>
    <property type="evidence" value="ECO:0007669"/>
    <property type="project" value="TreeGrafter"/>
</dbReference>
<dbReference type="InterPro" id="IPR051630">
    <property type="entry name" value="Corepressor-Demethylase"/>
</dbReference>
<comment type="caution">
    <text evidence="6">The sequence shown here is derived from an EMBL/GenBank/DDBJ whole genome shotgun (WGS) entry which is preliminary data.</text>
</comment>
<dbReference type="GO" id="GO:0031490">
    <property type="term" value="F:chromatin DNA binding"/>
    <property type="evidence" value="ECO:0007669"/>
    <property type="project" value="TreeGrafter"/>
</dbReference>
<comment type="similarity">
    <text evidence="3">Belongs to the UTX family.</text>
</comment>
<feature type="region of interest" description="Disordered" evidence="4">
    <location>
        <begin position="1"/>
        <end position="345"/>
    </location>
</feature>
<sequence length="996" mass="113187">MPPKRSDDHSLKRSRDKTPHRDRQESPEREPSQRRNSRESPQRRQRDASPPESSSRRSAPTRRSNTRTEFQVPMTPHSPTPTKKIKPSSGATSSSRANESPMDTSTSTLRRSSRLSSDSDSMTSMMASRHSDTSNTGILRDDRPRVPRRDSSRPRNAVHFGNQSNVRDSSSRRDKRESTSNRNKSMQRDPSSGRFESATKEARDHSRERDSSSRPDKKESTSNRDQSRPRKSRRDEIAPPASRNRSRSRTSRNDHGDGPSGGASKLPKTSTRPSRAVSRVQPDRRSKSKPKGPEIRADVSTSDNKFTSNRNRSLSPSPSPKSSRGKSSHRSRSQKPRKHKDEVSFEETIRKVHEHSIDWFTKCCIVSMYKRMDKNDLSVDVRRILDRLERDVEETDCCSAKIPVPVRNKATTTDDYRMLDKHINNLVLSVKRTGATSAPFDAKYPKGPTYTGDTFIDPSTTSAADIIEAAGNMLETGRNTIHETLDKTRMRNLISETTRALKSDVKFFEKYRQRDAIRPSQGHLPVAVYEIETNSEDDILLLKESLRAASVAVVRNACAVFKLDVDRFKLDEVTLINPNVFVDVARQIPQPTSSNYHIRNYARQTDEENWAAYLYTHEVKITELAQYHQNVETLSKRALERIIESPSTHETVLRHLSGELKSVQIPLPRNVKADRDAMAIAFGTNIDIPNGPAYAALNKEIAKLPEFVQPVGRKTFWAYVNDKLLGVNSMQVYYKVPGVRTFPHLENGCLASVNINIGMGECIWFCVPMEFAGKLQELAREMIGIKNGESIFVRGFWPVVKCCLDAGIPLVKFIQKPGDMVVVGPGTYHWVQSNEITSHIAWNLARGTFTQLAAVAISNDNYLSNQYTPMIPIEPIIWGVTVESRLKRDFRRLLKHLLCRSLFNAKVEEGFVYAKKYTLKNVNEKPNLLAVERCQMSRCGTVLFNTIPCDKDGIVTCYECLARRGLLDMKTEIVVYIRHDIYELEDKYDEFINKRE</sequence>
<dbReference type="RefSeq" id="XP_003105593.2">
    <property type="nucleotide sequence ID" value="XM_003105545.2"/>
</dbReference>
<dbReference type="SUPFAM" id="SSF51197">
    <property type="entry name" value="Clavaminate synthase-like"/>
    <property type="match status" value="1"/>
</dbReference>
<gene>
    <name evidence="6" type="ORF">GCK72_025708</name>
</gene>
<feature type="compositionally biased region" description="Basic and acidic residues" evidence="4">
    <location>
        <begin position="197"/>
        <end position="237"/>
    </location>
</feature>
<evidence type="ECO:0000256" key="4">
    <source>
        <dbReference type="SAM" id="MobiDB-lite"/>
    </source>
</evidence>
<feature type="compositionally biased region" description="Basic and acidic residues" evidence="4">
    <location>
        <begin position="1"/>
        <end position="49"/>
    </location>
</feature>
<feature type="domain" description="JmjC" evidence="5">
    <location>
        <begin position="693"/>
        <end position="861"/>
    </location>
</feature>
<evidence type="ECO:0000256" key="1">
    <source>
        <dbReference type="ARBA" id="ARBA00004123"/>
    </source>
</evidence>
<protein>
    <recommendedName>
        <fullName evidence="5">JmjC domain-containing protein</fullName>
    </recommendedName>
</protein>
<dbReference type="AlphaFoldDB" id="A0A6A5G3F1"/>
<dbReference type="EMBL" id="WUAV01000006">
    <property type="protein sequence ID" value="KAF1749241.1"/>
    <property type="molecule type" value="Genomic_DNA"/>
</dbReference>
<feature type="compositionally biased region" description="Polar residues" evidence="4">
    <location>
        <begin position="181"/>
        <end position="190"/>
    </location>
</feature>
<feature type="compositionally biased region" description="Polar residues" evidence="4">
    <location>
        <begin position="89"/>
        <end position="98"/>
    </location>
</feature>
<feature type="compositionally biased region" description="Basic and acidic residues" evidence="4">
    <location>
        <begin position="169"/>
        <end position="179"/>
    </location>
</feature>
<organism evidence="6 7">
    <name type="scientific">Caenorhabditis remanei</name>
    <name type="common">Caenorhabditis vulgaris</name>
    <dbReference type="NCBI Taxonomy" id="31234"/>
    <lineage>
        <taxon>Eukaryota</taxon>
        <taxon>Metazoa</taxon>
        <taxon>Ecdysozoa</taxon>
        <taxon>Nematoda</taxon>
        <taxon>Chromadorea</taxon>
        <taxon>Rhabditida</taxon>
        <taxon>Rhabditina</taxon>
        <taxon>Rhabditomorpha</taxon>
        <taxon>Rhabditoidea</taxon>
        <taxon>Rhabditidae</taxon>
        <taxon>Peloderinae</taxon>
        <taxon>Caenorhabditis</taxon>
    </lineage>
</organism>
<dbReference type="GO" id="GO:0010468">
    <property type="term" value="P:regulation of gene expression"/>
    <property type="evidence" value="ECO:0007669"/>
    <property type="project" value="TreeGrafter"/>
</dbReference>
<dbReference type="PANTHER" id="PTHR14017">
    <property type="entry name" value="LYSINE-SPECIFIC DEMETHYLASE"/>
    <property type="match status" value="1"/>
</dbReference>
<dbReference type="CTD" id="9817262"/>
<reference evidence="6 7" key="1">
    <citation type="submission" date="2019-12" db="EMBL/GenBank/DDBJ databases">
        <title>Chromosome-level assembly of the Caenorhabditis remanei genome.</title>
        <authorList>
            <person name="Teterina A.A."/>
            <person name="Willis J.H."/>
            <person name="Phillips P.C."/>
        </authorList>
    </citation>
    <scope>NUCLEOTIDE SEQUENCE [LARGE SCALE GENOMIC DNA]</scope>
    <source>
        <strain evidence="6 7">PX506</strain>
        <tissue evidence="6">Whole organism</tissue>
    </source>
</reference>
<feature type="compositionally biased region" description="Low complexity" evidence="4">
    <location>
        <begin position="50"/>
        <end position="63"/>
    </location>
</feature>
<evidence type="ECO:0000259" key="5">
    <source>
        <dbReference type="PROSITE" id="PS51184"/>
    </source>
</evidence>
<feature type="compositionally biased region" description="Low complexity" evidence="4">
    <location>
        <begin position="308"/>
        <end position="322"/>
    </location>
</feature>
<evidence type="ECO:0000256" key="2">
    <source>
        <dbReference type="ARBA" id="ARBA00023242"/>
    </source>
</evidence>
<dbReference type="PANTHER" id="PTHR14017:SF14">
    <property type="entry name" value="JMJC DOMAIN-CONTAINING PROTEIN"/>
    <property type="match status" value="1"/>
</dbReference>
<dbReference type="PROSITE" id="PS51184">
    <property type="entry name" value="JMJC"/>
    <property type="match status" value="1"/>
</dbReference>
<evidence type="ECO:0000313" key="6">
    <source>
        <dbReference type="EMBL" id="KAF1749241.1"/>
    </source>
</evidence>
<evidence type="ECO:0000313" key="7">
    <source>
        <dbReference type="Proteomes" id="UP000483820"/>
    </source>
</evidence>
<keyword evidence="2" id="KW-0539">Nucleus</keyword>
<feature type="compositionally biased region" description="Basic residues" evidence="4">
    <location>
        <begin position="323"/>
        <end position="338"/>
    </location>
</feature>
<dbReference type="SMART" id="SM00558">
    <property type="entry name" value="JmjC"/>
    <property type="match status" value="1"/>
</dbReference>
<accession>A0A6A5G3F1</accession>
<feature type="compositionally biased region" description="Basic and acidic residues" evidence="4">
    <location>
        <begin position="139"/>
        <end position="153"/>
    </location>
</feature>
<dbReference type="GO" id="GO:0000978">
    <property type="term" value="F:RNA polymerase II cis-regulatory region sequence-specific DNA binding"/>
    <property type="evidence" value="ECO:0007669"/>
    <property type="project" value="TreeGrafter"/>
</dbReference>
<dbReference type="InterPro" id="IPR003347">
    <property type="entry name" value="JmjC_dom"/>
</dbReference>
<dbReference type="KEGG" id="crq:GCK72_025708"/>
<feature type="compositionally biased region" description="Low complexity" evidence="4">
    <location>
        <begin position="102"/>
        <end position="128"/>
    </location>
</feature>
<name>A0A6A5G3F1_CAERE</name>
<proteinExistence type="inferred from homology"/>
<dbReference type="Gene3D" id="2.60.120.650">
    <property type="entry name" value="Cupin"/>
    <property type="match status" value="1"/>
</dbReference>
<comment type="subcellular location">
    <subcellularLocation>
        <location evidence="1">Nucleus</location>
    </subcellularLocation>
</comment>